<gene>
    <name evidence="2" type="ORF">BVG16_14325</name>
</gene>
<comment type="caution">
    <text evidence="2">The sequence shown here is derived from an EMBL/GenBank/DDBJ whole genome shotgun (WGS) entry which is preliminary data.</text>
</comment>
<dbReference type="OrthoDB" id="2476549at2"/>
<feature type="transmembrane region" description="Helical" evidence="1">
    <location>
        <begin position="7"/>
        <end position="25"/>
    </location>
</feature>
<dbReference type="STRING" id="1324314.BVG16_14325"/>
<dbReference type="EMBL" id="MSZX01000005">
    <property type="protein sequence ID" value="OPA77618.1"/>
    <property type="molecule type" value="Genomic_DNA"/>
</dbReference>
<evidence type="ECO:0000256" key="1">
    <source>
        <dbReference type="SAM" id="Phobius"/>
    </source>
</evidence>
<dbReference type="RefSeq" id="WP_078499360.1">
    <property type="nucleotide sequence ID" value="NZ_MSZX01000005.1"/>
</dbReference>
<reference evidence="2 3" key="1">
    <citation type="submission" date="2017-01" db="EMBL/GenBank/DDBJ databases">
        <title>Genome analysis of Paenibacillus selenitrireducens ES3-24.</title>
        <authorList>
            <person name="Xu D."/>
            <person name="Yao R."/>
            <person name="Zheng S."/>
        </authorList>
    </citation>
    <scope>NUCLEOTIDE SEQUENCE [LARGE SCALE GENOMIC DNA]</scope>
    <source>
        <strain evidence="2 3">ES3-24</strain>
    </source>
</reference>
<organism evidence="2 3">
    <name type="scientific">Paenibacillus selenitireducens</name>
    <dbReference type="NCBI Taxonomy" id="1324314"/>
    <lineage>
        <taxon>Bacteria</taxon>
        <taxon>Bacillati</taxon>
        <taxon>Bacillota</taxon>
        <taxon>Bacilli</taxon>
        <taxon>Bacillales</taxon>
        <taxon>Paenibacillaceae</taxon>
        <taxon>Paenibacillus</taxon>
    </lineage>
</organism>
<accession>A0A1T2XCR6</accession>
<name>A0A1T2XCR6_9BACL</name>
<proteinExistence type="predicted"/>
<keyword evidence="1" id="KW-1133">Transmembrane helix</keyword>
<evidence type="ECO:0000313" key="3">
    <source>
        <dbReference type="Proteomes" id="UP000190188"/>
    </source>
</evidence>
<keyword evidence="1" id="KW-0812">Transmembrane</keyword>
<protein>
    <submittedName>
        <fullName evidence="2">Uncharacterized protein</fullName>
    </submittedName>
</protein>
<dbReference type="AlphaFoldDB" id="A0A1T2XCR6"/>
<sequence>MTGNIRWNFGFAIVGFVITFLLSIQHNLLTTSLLRSLYAFVIWFVIAYVIRFILAQLLASKQSEELSSSVPDEAALGKQLDLVVPDETEELHNLLKPKSGKEEAAAASEFKPLNPPKLVKVTEQDPEQMAKAIRHLTED</sequence>
<keyword evidence="1" id="KW-0472">Membrane</keyword>
<keyword evidence="3" id="KW-1185">Reference proteome</keyword>
<feature type="transmembrane region" description="Helical" evidence="1">
    <location>
        <begin position="37"/>
        <end position="59"/>
    </location>
</feature>
<evidence type="ECO:0000313" key="2">
    <source>
        <dbReference type="EMBL" id="OPA77618.1"/>
    </source>
</evidence>
<dbReference type="Proteomes" id="UP000190188">
    <property type="component" value="Unassembled WGS sequence"/>
</dbReference>